<dbReference type="Gene3D" id="1.10.10.60">
    <property type="entry name" value="Homeodomain-like"/>
    <property type="match status" value="1"/>
</dbReference>
<feature type="compositionally biased region" description="Polar residues" evidence="1">
    <location>
        <begin position="78"/>
        <end position="97"/>
    </location>
</feature>
<dbReference type="EMBL" id="OOIL02001451">
    <property type="protein sequence ID" value="VFQ75382.1"/>
    <property type="molecule type" value="Genomic_DNA"/>
</dbReference>
<dbReference type="PANTHER" id="PTHR14000:SF17">
    <property type="entry name" value="MYB-LIKE DOMAIN-CONTAINING PROTEIN"/>
    <property type="match status" value="1"/>
</dbReference>
<reference evidence="3 4" key="1">
    <citation type="submission" date="2018-04" db="EMBL/GenBank/DDBJ databases">
        <authorList>
            <person name="Vogel A."/>
        </authorList>
    </citation>
    <scope>NUCLEOTIDE SEQUENCE [LARGE SCALE GENOMIC DNA]</scope>
</reference>
<proteinExistence type="predicted"/>
<gene>
    <name evidence="3" type="ORF">CCAM_LOCUS17158</name>
</gene>
<feature type="compositionally biased region" description="Basic and acidic residues" evidence="1">
    <location>
        <begin position="64"/>
        <end position="76"/>
    </location>
</feature>
<evidence type="ECO:0000256" key="1">
    <source>
        <dbReference type="SAM" id="MobiDB-lite"/>
    </source>
</evidence>
<dbReference type="AlphaFoldDB" id="A0A484LG00"/>
<evidence type="ECO:0000259" key="2">
    <source>
        <dbReference type="PROSITE" id="PS50090"/>
    </source>
</evidence>
<evidence type="ECO:0000313" key="3">
    <source>
        <dbReference type="EMBL" id="VFQ75382.1"/>
    </source>
</evidence>
<feature type="compositionally biased region" description="Basic and acidic residues" evidence="1">
    <location>
        <begin position="1"/>
        <end position="12"/>
    </location>
</feature>
<feature type="compositionally biased region" description="Polar residues" evidence="1">
    <location>
        <begin position="118"/>
        <end position="127"/>
    </location>
</feature>
<dbReference type="PANTHER" id="PTHR14000">
    <property type="entry name" value="FINGER CCCH DOMAIN PROTEIN, PUTATIVE (DUF3755)-RELATED"/>
    <property type="match status" value="1"/>
</dbReference>
<protein>
    <recommendedName>
        <fullName evidence="2">Myb-like domain-containing protein</fullName>
    </recommendedName>
</protein>
<dbReference type="GO" id="GO:0010597">
    <property type="term" value="P:green leaf volatile biosynthetic process"/>
    <property type="evidence" value="ECO:0007669"/>
    <property type="project" value="UniProtKB-ARBA"/>
</dbReference>
<keyword evidence="4" id="KW-1185">Reference proteome</keyword>
<name>A0A484LG00_9ASTE</name>
<sequence length="435" mass="48506">MRQRTSIDKEHQTVLLRKSPRLHPKIQQNSEDPKTPDIEPRANRATNPQFSPLSSHRPKPSNKQQKEVSRKAKEKCAGSNSSTGLRKSSRLTCGTEVSKTNASIISSNSSLGSRRVTRSSCQSQPAKSSLEVATEGGDNRGGNVDLEEKKRGVKRKKSHGKDGHVIAKGWTKEQELALERAYFAAKATPHFWKKVAKMVPGKSSQECFDRIHLDHATPPQPRPRVRTKKTVSSLMSPPSASKLLQPADAKPKRHVSQKAVREILNKQYMVKRDSKGIDLFSLLEESTTTTTTTQDLPNGGANLVTPELKLGHLSNFSQQSNLKGANLFSPPVLKPIKNKALHDRYIDQLHCRDAKRKAAYLRTLKLNQTKKEEHQRVNKTAAVQAAKNALIFDARDAIKQFQNSQTNPFQNIFCGREEEEEEDIGDDCGCNGDDD</sequence>
<organism evidence="3 4">
    <name type="scientific">Cuscuta campestris</name>
    <dbReference type="NCBI Taxonomy" id="132261"/>
    <lineage>
        <taxon>Eukaryota</taxon>
        <taxon>Viridiplantae</taxon>
        <taxon>Streptophyta</taxon>
        <taxon>Embryophyta</taxon>
        <taxon>Tracheophyta</taxon>
        <taxon>Spermatophyta</taxon>
        <taxon>Magnoliopsida</taxon>
        <taxon>eudicotyledons</taxon>
        <taxon>Gunneridae</taxon>
        <taxon>Pentapetalae</taxon>
        <taxon>asterids</taxon>
        <taxon>lamiids</taxon>
        <taxon>Solanales</taxon>
        <taxon>Convolvulaceae</taxon>
        <taxon>Cuscuteae</taxon>
        <taxon>Cuscuta</taxon>
        <taxon>Cuscuta subgen. Grammica</taxon>
        <taxon>Cuscuta sect. Cleistogrammica</taxon>
    </lineage>
</organism>
<feature type="region of interest" description="Disordered" evidence="1">
    <location>
        <begin position="213"/>
        <end position="256"/>
    </location>
</feature>
<dbReference type="OrthoDB" id="552191at2759"/>
<feature type="compositionally biased region" description="Low complexity" evidence="1">
    <location>
        <begin position="98"/>
        <end position="113"/>
    </location>
</feature>
<dbReference type="CDD" id="cd00167">
    <property type="entry name" value="SANT"/>
    <property type="match status" value="1"/>
</dbReference>
<feature type="domain" description="Myb-like" evidence="2">
    <location>
        <begin position="170"/>
        <end position="210"/>
    </location>
</feature>
<dbReference type="GO" id="GO:0000976">
    <property type="term" value="F:transcription cis-regulatory region binding"/>
    <property type="evidence" value="ECO:0007669"/>
    <property type="project" value="UniProtKB-ARBA"/>
</dbReference>
<dbReference type="SUPFAM" id="SSF46689">
    <property type="entry name" value="Homeodomain-like"/>
    <property type="match status" value="1"/>
</dbReference>
<dbReference type="InterPro" id="IPR001005">
    <property type="entry name" value="SANT/Myb"/>
</dbReference>
<dbReference type="InterPro" id="IPR009057">
    <property type="entry name" value="Homeodomain-like_sf"/>
</dbReference>
<accession>A0A484LG00</accession>
<evidence type="ECO:0000313" key="4">
    <source>
        <dbReference type="Proteomes" id="UP000595140"/>
    </source>
</evidence>
<dbReference type="Proteomes" id="UP000595140">
    <property type="component" value="Unassembled WGS sequence"/>
</dbReference>
<feature type="compositionally biased region" description="Basic and acidic residues" evidence="1">
    <location>
        <begin position="31"/>
        <end position="42"/>
    </location>
</feature>
<feature type="compositionally biased region" description="Polar residues" evidence="1">
    <location>
        <begin position="44"/>
        <end position="54"/>
    </location>
</feature>
<dbReference type="PROSITE" id="PS50090">
    <property type="entry name" value="MYB_LIKE"/>
    <property type="match status" value="1"/>
</dbReference>
<feature type="region of interest" description="Disordered" evidence="1">
    <location>
        <begin position="1"/>
        <end position="161"/>
    </location>
</feature>
<feature type="compositionally biased region" description="Polar residues" evidence="1">
    <location>
        <begin position="230"/>
        <end position="239"/>
    </location>
</feature>